<keyword evidence="2" id="KW-1185">Reference proteome</keyword>
<sequence>MAVAFAAQGIQAGPDGDLSGMPNLLRMLIPKTGATPEEEQMRASIIMQHASKGPRISEEDLESTYSIDQETADRLKALRILQGVFGGTAAGALDLGPSPRPSSPRLRSVPEAISYDGVWDDAPSPSCSSSSLAGLPLTKLEPKGVVCDAAAPSPGGCPAVHELQVKVEPLPKPIRLLEAVDSVEATRSYRSIGEEDPFGSK</sequence>
<dbReference type="AlphaFoldDB" id="A0A813H2T7"/>
<protein>
    <submittedName>
        <fullName evidence="1">Uncharacterized protein</fullName>
    </submittedName>
</protein>
<comment type="caution">
    <text evidence="1">The sequence shown here is derived from an EMBL/GenBank/DDBJ whole genome shotgun (WGS) entry which is preliminary data.</text>
</comment>
<dbReference type="Proteomes" id="UP000654075">
    <property type="component" value="Unassembled WGS sequence"/>
</dbReference>
<reference evidence="1" key="1">
    <citation type="submission" date="2021-02" db="EMBL/GenBank/DDBJ databases">
        <authorList>
            <person name="Dougan E. K."/>
            <person name="Rhodes N."/>
            <person name="Thang M."/>
            <person name="Chan C."/>
        </authorList>
    </citation>
    <scope>NUCLEOTIDE SEQUENCE</scope>
</reference>
<proteinExistence type="predicted"/>
<organism evidence="1 2">
    <name type="scientific">Polarella glacialis</name>
    <name type="common">Dinoflagellate</name>
    <dbReference type="NCBI Taxonomy" id="89957"/>
    <lineage>
        <taxon>Eukaryota</taxon>
        <taxon>Sar</taxon>
        <taxon>Alveolata</taxon>
        <taxon>Dinophyceae</taxon>
        <taxon>Suessiales</taxon>
        <taxon>Suessiaceae</taxon>
        <taxon>Polarella</taxon>
    </lineage>
</organism>
<evidence type="ECO:0000313" key="1">
    <source>
        <dbReference type="EMBL" id="CAE8632123.1"/>
    </source>
</evidence>
<feature type="non-terminal residue" evidence="1">
    <location>
        <position position="201"/>
    </location>
</feature>
<dbReference type="EMBL" id="CAJNNV010030318">
    <property type="protein sequence ID" value="CAE8632123.1"/>
    <property type="molecule type" value="Genomic_DNA"/>
</dbReference>
<name>A0A813H2T7_POLGL</name>
<evidence type="ECO:0000313" key="2">
    <source>
        <dbReference type="Proteomes" id="UP000654075"/>
    </source>
</evidence>
<accession>A0A813H2T7</accession>
<gene>
    <name evidence="1" type="ORF">PGLA1383_LOCUS48107</name>
</gene>